<proteinExistence type="predicted"/>
<reference evidence="2" key="1">
    <citation type="submission" date="2017-06" db="EMBL/GenBank/DDBJ databases">
        <authorList>
            <person name="Varghese N."/>
            <person name="Submissions S."/>
        </authorList>
    </citation>
    <scope>NUCLEOTIDE SEQUENCE [LARGE SCALE GENOMIC DNA]</scope>
    <source>
        <strain evidence="2">DSM 19316</strain>
    </source>
</reference>
<dbReference type="AlphaFoldDB" id="A0A238YCS8"/>
<sequence>MVDLVEYDEVRPADAIELSVQFVERVSGLEPPP</sequence>
<organism evidence="1 2">
    <name type="scientific">Halorubrum ezzemoulense</name>
    <name type="common">Halorubrum chaoviator</name>
    <dbReference type="NCBI Taxonomy" id="337243"/>
    <lineage>
        <taxon>Archaea</taxon>
        <taxon>Methanobacteriati</taxon>
        <taxon>Methanobacteriota</taxon>
        <taxon>Stenosarchaea group</taxon>
        <taxon>Halobacteria</taxon>
        <taxon>Halobacteriales</taxon>
        <taxon>Haloferacaceae</taxon>
        <taxon>Halorubrum</taxon>
    </lineage>
</organism>
<dbReference type="EMBL" id="FZNK01000011">
    <property type="protein sequence ID" value="SNR68870.1"/>
    <property type="molecule type" value="Genomic_DNA"/>
</dbReference>
<name>A0A238YCS8_HALEZ</name>
<dbReference type="Proteomes" id="UP000198297">
    <property type="component" value="Unassembled WGS sequence"/>
</dbReference>
<evidence type="ECO:0000313" key="1">
    <source>
        <dbReference type="EMBL" id="SNR68870.1"/>
    </source>
</evidence>
<accession>A0A238YCS8</accession>
<protein>
    <submittedName>
        <fullName evidence="1">Uncharacterized protein</fullName>
    </submittedName>
</protein>
<gene>
    <name evidence="1" type="ORF">SAMN06266787_1113</name>
</gene>
<evidence type="ECO:0000313" key="2">
    <source>
        <dbReference type="Proteomes" id="UP000198297"/>
    </source>
</evidence>